<reference evidence="12" key="1">
    <citation type="submission" date="2022-03" db="EMBL/GenBank/DDBJ databases">
        <title>Draft genome sequence of Aduncisulcus paluster, a free-living microaerophilic Fornicata.</title>
        <authorList>
            <person name="Yuyama I."/>
            <person name="Kume K."/>
            <person name="Tamura T."/>
            <person name="Inagaki Y."/>
            <person name="Hashimoto T."/>
        </authorList>
    </citation>
    <scope>NUCLEOTIDE SEQUENCE</scope>
    <source>
        <strain evidence="12">NY0171</strain>
    </source>
</reference>
<dbReference type="PANTHER" id="PTHR10953">
    <property type="entry name" value="UBIQUITIN-ACTIVATING ENZYME E1"/>
    <property type="match status" value="1"/>
</dbReference>
<evidence type="ECO:0000256" key="3">
    <source>
        <dbReference type="ARBA" id="ARBA00022741"/>
    </source>
</evidence>
<evidence type="ECO:0000256" key="2">
    <source>
        <dbReference type="ARBA" id="ARBA00010919"/>
    </source>
</evidence>
<dbReference type="Gene3D" id="3.40.50.720">
    <property type="entry name" value="NAD(P)-binding Rossmann-like Domain"/>
    <property type="match status" value="1"/>
</dbReference>
<evidence type="ECO:0000256" key="10">
    <source>
        <dbReference type="SAM" id="MobiDB-lite"/>
    </source>
</evidence>
<keyword evidence="13" id="KW-1185">Reference proteome</keyword>
<keyword evidence="7" id="KW-0689">Ribosomal protein</keyword>
<dbReference type="SUPFAM" id="SSF57829">
    <property type="entry name" value="Zn-binding ribosomal proteins"/>
    <property type="match status" value="1"/>
</dbReference>
<keyword evidence="8" id="KW-0687">Ribonucleoprotein</keyword>
<evidence type="ECO:0000313" key="12">
    <source>
        <dbReference type="EMBL" id="GKT26455.1"/>
    </source>
</evidence>
<feature type="domain" description="THIF-type NAD/FAD binding fold" evidence="11">
    <location>
        <begin position="75"/>
        <end position="268"/>
    </location>
</feature>
<keyword evidence="6" id="KW-0067">ATP-binding</keyword>
<protein>
    <submittedName>
        <fullName evidence="12">Multi-domain containing protein</fullName>
    </submittedName>
</protein>
<dbReference type="SUPFAM" id="SSF69572">
    <property type="entry name" value="Activating enzymes of the ubiquitin-like proteins"/>
    <property type="match status" value="1"/>
</dbReference>
<evidence type="ECO:0000256" key="8">
    <source>
        <dbReference type="ARBA" id="ARBA00023274"/>
    </source>
</evidence>
<dbReference type="PANTHER" id="PTHR10953:SF5">
    <property type="entry name" value="SUMO-ACTIVATING ENZYME SUBUNIT 2"/>
    <property type="match status" value="1"/>
</dbReference>
<feature type="region of interest" description="Disordered" evidence="10">
    <location>
        <begin position="392"/>
        <end position="415"/>
    </location>
</feature>
<evidence type="ECO:0000256" key="4">
    <source>
        <dbReference type="ARBA" id="ARBA00022786"/>
    </source>
</evidence>
<keyword evidence="4" id="KW-0833">Ubl conjugation pathway</keyword>
<sequence length="415" mass="46208">MVHKLKKEVQVPNSKFLDVQCSGCHQITCLFSHATTVVKCPNCDTILSFPKGGKCGLPDNTKFRAKAKGESVMERLYGKDGVKKLKSTSILVVGSGGIGIEVVKSFLATPVDRIDLIDLDTIDISNLNRQFFYRPCDVGEFKAKVACDVLHRFNPSIKSTPYQHNVKDLKIFSVSKIQQYSIIINALDNISARQHVNKLCVLAKVPLFDAGSSGRNGNISRIFPYHSSCYSCNEFIPDKNPPVCTIRSKPTEYKHCAIWGKMVYNEIMEDIYNFAGIEEEDIDKWNAISISVKIFNKIFNEDIQIHIHEHDPNAPSPHSLILAPEIPGKRRHADHPAVSTDKQAKPHASCDLSEFLLPSDIPSTLAILSQESAASIILRCLIIISTDRIHSRMPEEKEPTSPTYPLIASSDPLLV</sequence>
<comment type="similarity">
    <text evidence="2">Belongs to the eukaryotic ribosomal protein eS27 family.</text>
</comment>
<evidence type="ECO:0000259" key="11">
    <source>
        <dbReference type="Pfam" id="PF00899"/>
    </source>
</evidence>
<comment type="pathway">
    <text evidence="9">Protein modification.</text>
</comment>
<evidence type="ECO:0000256" key="1">
    <source>
        <dbReference type="ARBA" id="ARBA00001947"/>
    </source>
</evidence>
<dbReference type="Gene3D" id="1.10.10.520">
    <property type="entry name" value="Ubiquitin activating enzymes (Uba3). Chain: B, domain 2"/>
    <property type="match status" value="1"/>
</dbReference>
<dbReference type="InterPro" id="IPR045886">
    <property type="entry name" value="ThiF/MoeB/HesA"/>
</dbReference>
<comment type="caution">
    <text evidence="12">The sequence shown here is derived from an EMBL/GenBank/DDBJ whole genome shotgun (WGS) entry which is preliminary data.</text>
</comment>
<comment type="cofactor">
    <cofactor evidence="1">
        <name>Zn(2+)</name>
        <dbReference type="ChEBI" id="CHEBI:29105"/>
    </cofactor>
</comment>
<dbReference type="InterPro" id="IPR011332">
    <property type="entry name" value="Ribosomal_zn-bd"/>
</dbReference>
<evidence type="ECO:0000313" key="13">
    <source>
        <dbReference type="Proteomes" id="UP001057375"/>
    </source>
</evidence>
<dbReference type="Proteomes" id="UP001057375">
    <property type="component" value="Unassembled WGS sequence"/>
</dbReference>
<evidence type="ECO:0000256" key="5">
    <source>
        <dbReference type="ARBA" id="ARBA00022833"/>
    </source>
</evidence>
<proteinExistence type="inferred from homology"/>
<evidence type="ECO:0000256" key="9">
    <source>
        <dbReference type="ARBA" id="ARBA00043952"/>
    </source>
</evidence>
<feature type="non-terminal residue" evidence="12">
    <location>
        <position position="415"/>
    </location>
</feature>
<gene>
    <name evidence="12" type="ORF">ADUPG1_013362</name>
</gene>
<keyword evidence="3" id="KW-0547">Nucleotide-binding</keyword>
<dbReference type="Pfam" id="PF01667">
    <property type="entry name" value="Ribosomal_S27e"/>
    <property type="match status" value="1"/>
</dbReference>
<dbReference type="EMBL" id="BQXS01012656">
    <property type="protein sequence ID" value="GKT26455.1"/>
    <property type="molecule type" value="Genomic_DNA"/>
</dbReference>
<dbReference type="InterPro" id="IPR000592">
    <property type="entry name" value="Ribosomal_eS27"/>
</dbReference>
<dbReference type="Pfam" id="PF00899">
    <property type="entry name" value="ThiF"/>
    <property type="match status" value="1"/>
</dbReference>
<accession>A0ABQ5K5X5</accession>
<evidence type="ECO:0000256" key="6">
    <source>
        <dbReference type="ARBA" id="ARBA00022840"/>
    </source>
</evidence>
<dbReference type="InterPro" id="IPR000594">
    <property type="entry name" value="ThiF_NAD_FAD-bd"/>
</dbReference>
<dbReference type="Gene3D" id="2.20.25.100">
    <property type="entry name" value="Zn-binding ribosomal proteins"/>
    <property type="match status" value="1"/>
</dbReference>
<evidence type="ECO:0000256" key="7">
    <source>
        <dbReference type="ARBA" id="ARBA00022980"/>
    </source>
</evidence>
<organism evidence="12 13">
    <name type="scientific">Aduncisulcus paluster</name>
    <dbReference type="NCBI Taxonomy" id="2918883"/>
    <lineage>
        <taxon>Eukaryota</taxon>
        <taxon>Metamonada</taxon>
        <taxon>Carpediemonas-like organisms</taxon>
        <taxon>Aduncisulcus</taxon>
    </lineage>
</organism>
<name>A0ABQ5K5X5_9EUKA</name>
<keyword evidence="5" id="KW-0862">Zinc</keyword>
<dbReference type="InterPro" id="IPR023407">
    <property type="entry name" value="Ribosomal_eS27_Zn-bd_dom_sf"/>
</dbReference>
<dbReference type="InterPro" id="IPR023318">
    <property type="entry name" value="Ub_act_enz_dom_a_sf"/>
</dbReference>
<dbReference type="InterPro" id="IPR035985">
    <property type="entry name" value="Ubiquitin-activating_enz"/>
</dbReference>